<dbReference type="EMBL" id="FMVJ01000018">
    <property type="protein sequence ID" value="SCZ12128.1"/>
    <property type="molecule type" value="Genomic_DNA"/>
</dbReference>
<keyword evidence="3" id="KW-1185">Reference proteome</keyword>
<dbReference type="GO" id="GO:0016747">
    <property type="term" value="F:acyltransferase activity, transferring groups other than amino-acyl groups"/>
    <property type="evidence" value="ECO:0007669"/>
    <property type="project" value="InterPro"/>
</dbReference>
<proteinExistence type="predicted"/>
<evidence type="ECO:0000313" key="2">
    <source>
        <dbReference type="EMBL" id="SCZ12128.1"/>
    </source>
</evidence>
<dbReference type="OrthoDB" id="9799154at2"/>
<dbReference type="Gene3D" id="3.40.630.30">
    <property type="match status" value="1"/>
</dbReference>
<feature type="domain" description="N-acetyltransferase" evidence="1">
    <location>
        <begin position="3"/>
        <end position="171"/>
    </location>
</feature>
<protein>
    <submittedName>
        <fullName evidence="2">L-amino acid N-acyltransferase YncA</fullName>
    </submittedName>
</protein>
<keyword evidence="2" id="KW-0012">Acyltransferase</keyword>
<dbReference type="AlphaFoldDB" id="A0A1G5LIJ2"/>
<dbReference type="Pfam" id="PF00583">
    <property type="entry name" value="Acetyltransf_1"/>
    <property type="match status" value="1"/>
</dbReference>
<evidence type="ECO:0000313" key="3">
    <source>
        <dbReference type="Proteomes" id="UP000199569"/>
    </source>
</evidence>
<dbReference type="SUPFAM" id="SSF55729">
    <property type="entry name" value="Acyl-CoA N-acyltransferases (Nat)"/>
    <property type="match status" value="1"/>
</dbReference>
<dbReference type="PROSITE" id="PS51186">
    <property type="entry name" value="GNAT"/>
    <property type="match status" value="1"/>
</dbReference>
<gene>
    <name evidence="2" type="ORF">SAMN02927923_04305</name>
</gene>
<reference evidence="3" key="1">
    <citation type="submission" date="2016-10" db="EMBL/GenBank/DDBJ databases">
        <authorList>
            <person name="Varghese N."/>
            <person name="Submissions S."/>
        </authorList>
    </citation>
    <scope>NUCLEOTIDE SEQUENCE [LARGE SCALE GENOMIC DNA]</scope>
    <source>
        <strain evidence="3">CGMCC 1.7666</strain>
    </source>
</reference>
<dbReference type="Proteomes" id="UP000199569">
    <property type="component" value="Unassembled WGS sequence"/>
</dbReference>
<dbReference type="RefSeq" id="WP_091139325.1">
    <property type="nucleotide sequence ID" value="NZ_FMVJ01000018.1"/>
</dbReference>
<dbReference type="InterPro" id="IPR016181">
    <property type="entry name" value="Acyl_CoA_acyltransferase"/>
</dbReference>
<keyword evidence="2" id="KW-0808">Transferase</keyword>
<dbReference type="CDD" id="cd04301">
    <property type="entry name" value="NAT_SF"/>
    <property type="match status" value="1"/>
</dbReference>
<dbReference type="InterPro" id="IPR000182">
    <property type="entry name" value="GNAT_dom"/>
</dbReference>
<organism evidence="2 3">
    <name type="scientific">Microvirga guangxiensis</name>
    <dbReference type="NCBI Taxonomy" id="549386"/>
    <lineage>
        <taxon>Bacteria</taxon>
        <taxon>Pseudomonadati</taxon>
        <taxon>Pseudomonadota</taxon>
        <taxon>Alphaproteobacteria</taxon>
        <taxon>Hyphomicrobiales</taxon>
        <taxon>Methylobacteriaceae</taxon>
        <taxon>Microvirga</taxon>
    </lineage>
</organism>
<evidence type="ECO:0000259" key="1">
    <source>
        <dbReference type="PROSITE" id="PS51186"/>
    </source>
</evidence>
<name>A0A1G5LIJ2_9HYPH</name>
<accession>A0A1G5LIJ2</accession>
<sequence length="190" mass="21348">MSITIRLAQKVDALPIARLHYLTWRETYRALAPQTAYDLMTEEARLARWQSMLSHAESERIIVVVEAEGQLAGFGAAGPASHEIYQDRAEIKFLYVGTVFKRMGIGRKLLLHLARCMMEAGYNGIGLGVVIGNDPAIAFYEKLGGEKVGSYTDPGPVWRSQNYLYVWDDLPAFLAQERKSILNDKRDSLP</sequence>